<proteinExistence type="predicted"/>
<dbReference type="EMBL" id="PJRP01000008">
    <property type="protein sequence ID" value="PLP99298.1"/>
    <property type="molecule type" value="Genomic_DNA"/>
</dbReference>
<dbReference type="CDD" id="cd16325">
    <property type="entry name" value="LolA"/>
    <property type="match status" value="1"/>
</dbReference>
<sequence length="209" mass="22570">MMRRSLLRTLAALTTLGGLAVPSLHAEDLPAAVAARLTDAPVIRGQFEQTRRLAGFSNPLVSHGDFVVARGRGVVWTTRDPVPSSLLVTPEKLVMRGADGKVQQQMRADAQPAMRVVGESMIAMLRGDFRSLSGRFAVTGKLVGSKGWTLTLTPTDAGTRRAFARIELSGDQYVRDVKLEEAGGDSTVVKMINPVAANRLDAAEEQRFE</sequence>
<evidence type="ECO:0000256" key="2">
    <source>
        <dbReference type="SAM" id="SignalP"/>
    </source>
</evidence>
<evidence type="ECO:0000256" key="1">
    <source>
        <dbReference type="ARBA" id="ARBA00022729"/>
    </source>
</evidence>
<accession>A0A2N5CAN9</accession>
<dbReference type="Proteomes" id="UP000234341">
    <property type="component" value="Unassembled WGS sequence"/>
</dbReference>
<feature type="signal peptide" evidence="2">
    <location>
        <begin position="1"/>
        <end position="26"/>
    </location>
</feature>
<name>A0A2N5CAN9_9BURK</name>
<protein>
    <submittedName>
        <fullName evidence="3">Outer membrane lipoprotein carrier protein LolA</fullName>
    </submittedName>
</protein>
<dbReference type="SUPFAM" id="SSF89392">
    <property type="entry name" value="Prokaryotic lipoproteins and lipoprotein localization factors"/>
    <property type="match status" value="1"/>
</dbReference>
<dbReference type="STRING" id="82633.GCA_000974605_04471"/>
<dbReference type="InterPro" id="IPR029046">
    <property type="entry name" value="LolA/LolB/LppX"/>
</dbReference>
<dbReference type="Pfam" id="PF03548">
    <property type="entry name" value="LolA"/>
    <property type="match status" value="1"/>
</dbReference>
<evidence type="ECO:0000313" key="4">
    <source>
        <dbReference type="Proteomes" id="UP000234341"/>
    </source>
</evidence>
<keyword evidence="1 2" id="KW-0732">Signal</keyword>
<keyword evidence="3" id="KW-0449">Lipoprotein</keyword>
<organism evidence="3 4">
    <name type="scientific">Cupriavidus pauculus</name>
    <dbReference type="NCBI Taxonomy" id="82633"/>
    <lineage>
        <taxon>Bacteria</taxon>
        <taxon>Pseudomonadati</taxon>
        <taxon>Pseudomonadota</taxon>
        <taxon>Betaproteobacteria</taxon>
        <taxon>Burkholderiales</taxon>
        <taxon>Burkholderiaceae</taxon>
        <taxon>Cupriavidus</taxon>
    </lineage>
</organism>
<gene>
    <name evidence="3" type="ORF">CYJ10_17330</name>
</gene>
<reference evidence="3 4" key="1">
    <citation type="submission" date="2017-12" db="EMBL/GenBank/DDBJ databases">
        <title>Genome sequence of the active heterotrophic nitrifier-denitrifier, Cupriavidus pauculus UM1.</title>
        <authorList>
            <person name="Putonti C."/>
            <person name="Castignetti D."/>
        </authorList>
    </citation>
    <scope>NUCLEOTIDE SEQUENCE [LARGE SCALE GENOMIC DNA]</scope>
    <source>
        <strain evidence="3 4">UM1</strain>
    </source>
</reference>
<evidence type="ECO:0000313" key="3">
    <source>
        <dbReference type="EMBL" id="PLP99298.1"/>
    </source>
</evidence>
<dbReference type="OrthoDB" id="5297911at2"/>
<feature type="chain" id="PRO_5014814328" evidence="2">
    <location>
        <begin position="27"/>
        <end position="209"/>
    </location>
</feature>
<dbReference type="AlphaFoldDB" id="A0A2N5CAN9"/>
<dbReference type="InterPro" id="IPR004564">
    <property type="entry name" value="OM_lipoprot_carrier_LolA-like"/>
</dbReference>
<dbReference type="Gene3D" id="2.50.20.10">
    <property type="entry name" value="Lipoprotein localisation LolA/LolB/LppX"/>
    <property type="match status" value="1"/>
</dbReference>
<comment type="caution">
    <text evidence="3">The sequence shown here is derived from an EMBL/GenBank/DDBJ whole genome shotgun (WGS) entry which is preliminary data.</text>
</comment>